<keyword evidence="4" id="KW-1185">Reference proteome</keyword>
<dbReference type="EMBL" id="JAUZQC010000022">
    <property type="protein sequence ID" value="KAK5850482.1"/>
    <property type="molecule type" value="Genomic_DNA"/>
</dbReference>
<reference evidence="3 4" key="1">
    <citation type="journal article" date="2023" name="Genes (Basel)">
        <title>Chromosome-Level Genome Assembly and Circadian Gene Repertoire of the Patagonia Blennie Eleginops maclovinus-The Closest Ancestral Proxy of Antarctic Cryonotothenioids.</title>
        <authorList>
            <person name="Cheng C.C."/>
            <person name="Rivera-Colon A.G."/>
            <person name="Minhas B.F."/>
            <person name="Wilson L."/>
            <person name="Rayamajhi N."/>
            <person name="Vargas-Chacoff L."/>
            <person name="Catchen J.M."/>
        </authorList>
    </citation>
    <scope>NUCLEOTIDE SEQUENCE [LARGE SCALE GENOMIC DNA]</scope>
    <source>
        <strain evidence="3">JMC-PN-2008</strain>
    </source>
</reference>
<dbReference type="PANTHER" id="PTHR33775">
    <property type="entry name" value="CARDIAC-ENRICHED FHL2-INTERACTING PROTEIN-RELATED"/>
    <property type="match status" value="1"/>
</dbReference>
<dbReference type="GO" id="GO:0070886">
    <property type="term" value="P:positive regulation of calcineurin-NFAT signaling cascade"/>
    <property type="evidence" value="ECO:0007669"/>
    <property type="project" value="TreeGrafter"/>
</dbReference>
<sequence length="947" mass="106256">MRQILSQTEPRLGESHRSGGRFALPGMDQIEDPSFESEEVNLRDFARQISEESGNSLMSNNEGKKRDAPPVPPRIKKAGSRGSSVTKDTDSLKDVDIFDKDVKYEYEEAQFNEPRSAGLAKQEVDSDLSKRDPVQSETSPVKESRSRENKAINLQVDMSPKRDATFENRNAQGTQKVKRKAPLRPDHLNTPDDNGTNHLVADEPETTNRASEETSEHAEAAGENPRDIISPLLLVNGVSINQSPPDQGSLSSKSSYFSVESAMHRNTETESNVYRSLENLIGEVDEVDEDIRNISRNTKEDSDRTELEYYSLSDHENEPELVKPPVKSPQKETEVLYTDSKKGETTTAEALDQDENNQTPMSPSNIISPTLGIPALFKVKDNTFTNKMRSKTVQPWSPRGSLSGSEKGEESHQVKESLDLPLPKEPDTRASSPIPDETFKPEEVLLQVSSPMPLSPADLQSESPKKPQVGGFLTVPLEEDRLSGVSPLSEGVESLATSAADTSDEMGLSAVVSKVPRERSVSTCSGSESQTGLPKPPVVLPKSEKAVLKAIKIANRRMKKEEAQKSSHKSTQSSSKHRVDRHKSDKSEHKSSRSSKSSERNHREKTEDGYRHNDKNSQEQSEQQPCERRGDRRENRHQTQTDVHQKTRTQSRDPVESSSQNSEVLPSVEPERPGRSSKKHMREKPEQRHYSSDRVISNVPVYKTQQGDRPTSDRPFNRSQSIDRYLGEKVERRLSTDTSMNEKVDLRTQRIEKSIMDELQQRGRAKEKPSRDNPTRRSHSIDAYPNPNPSNLSRQSSYSSHTSQLSRQSSIEHAIVTQSFPMTQRKLLQDPDSGQYFFVDMPVQVKTKTFFDPETGSYVQLPVQPPEGAVPQASTLEVLTQPMVVYHSFVPVPLSPMTQTSIQASHMEPRMRQMHCQEGHPYLEPVYGQPDHMLGEFLGTEELDCPS</sequence>
<dbReference type="InterPro" id="IPR027838">
    <property type="entry name" value="DUF4585"/>
</dbReference>
<feature type="compositionally biased region" description="Polar residues" evidence="1">
    <location>
        <begin position="447"/>
        <end position="462"/>
    </location>
</feature>
<evidence type="ECO:0000313" key="4">
    <source>
        <dbReference type="Proteomes" id="UP001346869"/>
    </source>
</evidence>
<feature type="domain" description="DUF4585" evidence="2">
    <location>
        <begin position="820"/>
        <end position="890"/>
    </location>
</feature>
<feature type="region of interest" description="Disordered" evidence="1">
    <location>
        <begin position="292"/>
        <end position="372"/>
    </location>
</feature>
<feature type="compositionally biased region" description="Basic and acidic residues" evidence="1">
    <location>
        <begin position="725"/>
        <end position="775"/>
    </location>
</feature>
<feature type="compositionally biased region" description="Basic and acidic residues" evidence="1">
    <location>
        <begin position="329"/>
        <end position="344"/>
    </location>
</feature>
<feature type="region of interest" description="Disordered" evidence="1">
    <location>
        <begin position="1"/>
        <end position="33"/>
    </location>
</feature>
<dbReference type="GO" id="GO:0030018">
    <property type="term" value="C:Z disc"/>
    <property type="evidence" value="ECO:0007669"/>
    <property type="project" value="TreeGrafter"/>
</dbReference>
<feature type="compositionally biased region" description="Basic and acidic residues" evidence="1">
    <location>
        <begin position="292"/>
        <end position="321"/>
    </location>
</feature>
<comment type="caution">
    <text evidence="3">The sequence shown here is derived from an EMBL/GenBank/DDBJ whole genome shotgun (WGS) entry which is preliminary data.</text>
</comment>
<protein>
    <recommendedName>
        <fullName evidence="2">DUF4585 domain-containing protein</fullName>
    </recommendedName>
</protein>
<gene>
    <name evidence="3" type="ORF">PBY51_001361</name>
</gene>
<dbReference type="AlphaFoldDB" id="A0AAN8ACY4"/>
<feature type="region of interest" description="Disordered" evidence="1">
    <location>
        <begin position="46"/>
        <end position="92"/>
    </location>
</feature>
<evidence type="ECO:0000313" key="3">
    <source>
        <dbReference type="EMBL" id="KAK5850482.1"/>
    </source>
</evidence>
<dbReference type="PANTHER" id="PTHR33775:SF2">
    <property type="entry name" value="CARDIAC-ENRICHED FHL2-INTERACTING PROTEIN"/>
    <property type="match status" value="1"/>
</dbReference>
<reference evidence="3 4" key="2">
    <citation type="journal article" date="2023" name="Mol. Biol. Evol.">
        <title>Genomics of Secondarily Temperate Adaptation in the Only Non-Antarctic Icefish.</title>
        <authorList>
            <person name="Rivera-Colon A.G."/>
            <person name="Rayamajhi N."/>
            <person name="Minhas B.F."/>
            <person name="Madrigal G."/>
            <person name="Bilyk K.T."/>
            <person name="Yoon V."/>
            <person name="Hune M."/>
            <person name="Gregory S."/>
            <person name="Cheng C.H.C."/>
            <person name="Catchen J.M."/>
        </authorList>
    </citation>
    <scope>NUCLEOTIDE SEQUENCE [LARGE SCALE GENOMIC DNA]</scope>
    <source>
        <strain evidence="3">JMC-PN-2008</strain>
    </source>
</reference>
<dbReference type="InterPro" id="IPR052303">
    <property type="entry name" value="CEFIP"/>
</dbReference>
<feature type="compositionally biased region" description="Low complexity" evidence="1">
    <location>
        <begin position="792"/>
        <end position="806"/>
    </location>
</feature>
<feature type="compositionally biased region" description="Basic and acidic residues" evidence="1">
    <location>
        <begin position="122"/>
        <end position="150"/>
    </location>
</feature>
<feature type="region of interest" description="Disordered" evidence="1">
    <location>
        <begin position="387"/>
        <end position="471"/>
    </location>
</feature>
<evidence type="ECO:0000259" key="2">
    <source>
        <dbReference type="Pfam" id="PF15232"/>
    </source>
</evidence>
<organism evidence="3 4">
    <name type="scientific">Eleginops maclovinus</name>
    <name type="common">Patagonian blennie</name>
    <name type="synonym">Eleginus maclovinus</name>
    <dbReference type="NCBI Taxonomy" id="56733"/>
    <lineage>
        <taxon>Eukaryota</taxon>
        <taxon>Metazoa</taxon>
        <taxon>Chordata</taxon>
        <taxon>Craniata</taxon>
        <taxon>Vertebrata</taxon>
        <taxon>Euteleostomi</taxon>
        <taxon>Actinopterygii</taxon>
        <taxon>Neopterygii</taxon>
        <taxon>Teleostei</taxon>
        <taxon>Neoteleostei</taxon>
        <taxon>Acanthomorphata</taxon>
        <taxon>Eupercaria</taxon>
        <taxon>Perciformes</taxon>
        <taxon>Notothenioidei</taxon>
        <taxon>Eleginopidae</taxon>
        <taxon>Eleginops</taxon>
    </lineage>
</organism>
<feature type="compositionally biased region" description="Basic and acidic residues" evidence="1">
    <location>
        <begin position="683"/>
        <end position="692"/>
    </location>
</feature>
<dbReference type="Pfam" id="PF15232">
    <property type="entry name" value="DUF4585"/>
    <property type="match status" value="1"/>
</dbReference>
<feature type="region of interest" description="Disordered" evidence="1">
    <location>
        <begin position="108"/>
        <end position="228"/>
    </location>
</feature>
<name>A0AAN8ACY4_ELEMC</name>
<feature type="compositionally biased region" description="Basic and acidic residues" evidence="1">
    <location>
        <begin position="625"/>
        <end position="655"/>
    </location>
</feature>
<evidence type="ECO:0000256" key="1">
    <source>
        <dbReference type="SAM" id="MobiDB-lite"/>
    </source>
</evidence>
<feature type="compositionally biased region" description="Polar residues" evidence="1">
    <location>
        <begin position="51"/>
        <end position="61"/>
    </location>
</feature>
<feature type="compositionally biased region" description="Basic and acidic residues" evidence="1">
    <location>
        <begin position="210"/>
        <end position="226"/>
    </location>
</feature>
<feature type="compositionally biased region" description="Polar residues" evidence="1">
    <location>
        <begin position="356"/>
        <end position="368"/>
    </location>
</feature>
<feature type="region of interest" description="Disordered" evidence="1">
    <location>
        <begin position="513"/>
        <end position="806"/>
    </location>
</feature>
<feature type="compositionally biased region" description="Basic and acidic residues" evidence="1">
    <location>
        <begin position="406"/>
        <end position="428"/>
    </location>
</feature>
<dbReference type="Proteomes" id="UP001346869">
    <property type="component" value="Unassembled WGS sequence"/>
</dbReference>
<feature type="compositionally biased region" description="Basic and acidic residues" evidence="1">
    <location>
        <begin position="582"/>
        <end position="617"/>
    </location>
</feature>
<feature type="compositionally biased region" description="Polar residues" evidence="1">
    <location>
        <begin position="521"/>
        <end position="532"/>
    </location>
</feature>
<accession>A0AAN8ACY4</accession>
<proteinExistence type="predicted"/>